<feature type="transmembrane region" description="Helical" evidence="7">
    <location>
        <begin position="21"/>
        <end position="46"/>
    </location>
</feature>
<evidence type="ECO:0000256" key="6">
    <source>
        <dbReference type="ARBA" id="ARBA00023136"/>
    </source>
</evidence>
<evidence type="ECO:0000256" key="5">
    <source>
        <dbReference type="ARBA" id="ARBA00022989"/>
    </source>
</evidence>
<keyword evidence="10" id="KW-1185">Reference proteome</keyword>
<keyword evidence="5 7" id="KW-1133">Transmembrane helix</keyword>
<name>A0A4Z0WG05_9GAMM</name>
<keyword evidence="3" id="KW-1003">Cell membrane</keyword>
<evidence type="ECO:0000256" key="2">
    <source>
        <dbReference type="ARBA" id="ARBA00022448"/>
    </source>
</evidence>
<dbReference type="InterPro" id="IPR055348">
    <property type="entry name" value="DctQ"/>
</dbReference>
<dbReference type="Pfam" id="PF04290">
    <property type="entry name" value="DctQ"/>
    <property type="match status" value="1"/>
</dbReference>
<feature type="domain" description="Tripartite ATP-independent periplasmic transporters DctQ component" evidence="8">
    <location>
        <begin position="41"/>
        <end position="175"/>
    </location>
</feature>
<comment type="caution">
    <text evidence="9">The sequence shown here is derived from an EMBL/GenBank/DDBJ whole genome shotgun (WGS) entry which is preliminary data.</text>
</comment>
<evidence type="ECO:0000256" key="4">
    <source>
        <dbReference type="ARBA" id="ARBA00022692"/>
    </source>
</evidence>
<evidence type="ECO:0000313" key="9">
    <source>
        <dbReference type="EMBL" id="TGG94101.1"/>
    </source>
</evidence>
<evidence type="ECO:0000256" key="3">
    <source>
        <dbReference type="ARBA" id="ARBA00022475"/>
    </source>
</evidence>
<accession>A0A4Z0WG05</accession>
<dbReference type="AlphaFoldDB" id="A0A4Z0WG05"/>
<comment type="function">
    <text evidence="7">Part of the tripartite ATP-independent periplasmic (TRAP) transport system.</text>
</comment>
<evidence type="ECO:0000256" key="1">
    <source>
        <dbReference type="ARBA" id="ARBA00004651"/>
    </source>
</evidence>
<proteinExistence type="inferred from homology"/>
<dbReference type="RefSeq" id="WP_135482669.1">
    <property type="nucleotide sequence ID" value="NZ_SRMF01000002.1"/>
</dbReference>
<keyword evidence="7" id="KW-0997">Cell inner membrane</keyword>
<feature type="transmembrane region" description="Helical" evidence="7">
    <location>
        <begin position="110"/>
        <end position="132"/>
    </location>
</feature>
<dbReference type="EMBL" id="SRMF01000002">
    <property type="protein sequence ID" value="TGG94101.1"/>
    <property type="molecule type" value="Genomic_DNA"/>
</dbReference>
<sequence length="193" mass="21523">MSFSFKTLILGRRLGNGQHNSLFGYLVDGLNAIGSLLIFAIMAMIVTDVLSRNLLNQPIAGVAELVAASIVMIVFLQLPGTLRHNRMAQADIFIVGFTDRHPRLGNLLQCLFFLAGAYMLYIVYKGTLPTFIRAWERNQFMGVEGVFTFPVWPIRFIIISCAAITVVQYVLLALQALWLAWRGQATLPEEAES</sequence>
<dbReference type="GO" id="GO:0022857">
    <property type="term" value="F:transmembrane transporter activity"/>
    <property type="evidence" value="ECO:0007669"/>
    <property type="project" value="UniProtKB-UniRule"/>
</dbReference>
<evidence type="ECO:0000259" key="8">
    <source>
        <dbReference type="Pfam" id="PF04290"/>
    </source>
</evidence>
<comment type="similarity">
    <text evidence="7">Belongs to the TRAP transporter small permease family.</text>
</comment>
<evidence type="ECO:0000256" key="7">
    <source>
        <dbReference type="RuleBase" id="RU369079"/>
    </source>
</evidence>
<comment type="subcellular location">
    <subcellularLocation>
        <location evidence="7">Cell inner membrane</location>
        <topology evidence="7">Multi-pass membrane protein</topology>
    </subcellularLocation>
    <subcellularLocation>
        <location evidence="1">Cell membrane</location>
        <topology evidence="1">Multi-pass membrane protein</topology>
    </subcellularLocation>
</comment>
<organism evidence="9 10">
    <name type="scientific">Natronospirillum operosum</name>
    <dbReference type="NCBI Taxonomy" id="2759953"/>
    <lineage>
        <taxon>Bacteria</taxon>
        <taxon>Pseudomonadati</taxon>
        <taxon>Pseudomonadota</taxon>
        <taxon>Gammaproteobacteria</taxon>
        <taxon>Oceanospirillales</taxon>
        <taxon>Natronospirillaceae</taxon>
        <taxon>Natronospirillum</taxon>
    </lineage>
</organism>
<feature type="transmembrane region" description="Helical" evidence="7">
    <location>
        <begin position="152"/>
        <end position="174"/>
    </location>
</feature>
<keyword evidence="2 7" id="KW-0813">Transport</keyword>
<dbReference type="GO" id="GO:0005886">
    <property type="term" value="C:plasma membrane"/>
    <property type="evidence" value="ECO:0007669"/>
    <property type="project" value="UniProtKB-SubCell"/>
</dbReference>
<evidence type="ECO:0000313" key="10">
    <source>
        <dbReference type="Proteomes" id="UP000297475"/>
    </source>
</evidence>
<comment type="subunit">
    <text evidence="7">The complex comprises the extracytoplasmic solute receptor protein and the two transmembrane proteins.</text>
</comment>
<protein>
    <recommendedName>
        <fullName evidence="7">TRAP transporter small permease protein</fullName>
    </recommendedName>
</protein>
<dbReference type="OrthoDB" id="4250245at2"/>
<gene>
    <name evidence="9" type="ORF">E4656_07955</name>
</gene>
<reference evidence="9 10" key="1">
    <citation type="submission" date="2019-04" db="EMBL/GenBank/DDBJ databases">
        <title>Natronospirillum operosus gen. nov., sp. nov., a haloalkaliphilic satellite isolated from decaying biomass of laboratory culture of cyanobacterium Geitlerinema sp. and proposal of Natronospirillaceae fam. nov. and Saccharospirillaceae fam. nov.</title>
        <authorList>
            <person name="Kevbrin V."/>
            <person name="Boltyanskaya Y."/>
            <person name="Koziaeva V."/>
            <person name="Grouzdev D.S."/>
            <person name="Park M."/>
            <person name="Cho J."/>
        </authorList>
    </citation>
    <scope>NUCLEOTIDE SEQUENCE [LARGE SCALE GENOMIC DNA]</scope>
    <source>
        <strain evidence="9 10">G-116</strain>
    </source>
</reference>
<keyword evidence="6 7" id="KW-0472">Membrane</keyword>
<dbReference type="Proteomes" id="UP000297475">
    <property type="component" value="Unassembled WGS sequence"/>
</dbReference>
<keyword evidence="4 7" id="KW-0812">Transmembrane</keyword>
<feature type="transmembrane region" description="Helical" evidence="7">
    <location>
        <begin position="58"/>
        <end position="78"/>
    </location>
</feature>